<dbReference type="GO" id="GO:0043565">
    <property type="term" value="F:sequence-specific DNA binding"/>
    <property type="evidence" value="ECO:0007669"/>
    <property type="project" value="TreeGrafter"/>
</dbReference>
<dbReference type="AlphaFoldDB" id="A0A927IIC0"/>
<dbReference type="EMBL" id="JACYFG010000036">
    <property type="protein sequence ID" value="MBD5780689.1"/>
    <property type="molecule type" value="Genomic_DNA"/>
</dbReference>
<evidence type="ECO:0000259" key="1">
    <source>
        <dbReference type="SMART" id="SM01321"/>
    </source>
</evidence>
<protein>
    <submittedName>
        <fullName evidence="2">Transposase</fullName>
    </submittedName>
</protein>
<evidence type="ECO:0000313" key="3">
    <source>
        <dbReference type="Proteomes" id="UP000622317"/>
    </source>
</evidence>
<organism evidence="2 3">
    <name type="scientific">Pelagicoccus enzymogenes</name>
    <dbReference type="NCBI Taxonomy" id="2773457"/>
    <lineage>
        <taxon>Bacteria</taxon>
        <taxon>Pseudomonadati</taxon>
        <taxon>Verrucomicrobiota</taxon>
        <taxon>Opitutia</taxon>
        <taxon>Puniceicoccales</taxon>
        <taxon>Pelagicoccaceae</taxon>
        <taxon>Pelagicoccus</taxon>
    </lineage>
</organism>
<dbReference type="InterPro" id="IPR002686">
    <property type="entry name" value="Transposase_17"/>
</dbReference>
<gene>
    <name evidence="2" type="ORF">IEN85_14410</name>
</gene>
<dbReference type="InterPro" id="IPR036515">
    <property type="entry name" value="Transposase_17_sf"/>
</dbReference>
<dbReference type="PANTHER" id="PTHR36966:SF1">
    <property type="entry name" value="REP-ASSOCIATED TYROSINE TRANSPOSASE"/>
    <property type="match status" value="1"/>
</dbReference>
<accession>A0A927IIC0</accession>
<dbReference type="GO" id="GO:0006313">
    <property type="term" value="P:DNA transposition"/>
    <property type="evidence" value="ECO:0007669"/>
    <property type="project" value="InterPro"/>
</dbReference>
<keyword evidence="3" id="KW-1185">Reference proteome</keyword>
<dbReference type="SMART" id="SM01321">
    <property type="entry name" value="Y1_Tnp"/>
    <property type="match status" value="1"/>
</dbReference>
<dbReference type="InterPro" id="IPR052715">
    <property type="entry name" value="RAYT_transposase"/>
</dbReference>
<proteinExistence type="predicted"/>
<dbReference type="Proteomes" id="UP000622317">
    <property type="component" value="Unassembled WGS sequence"/>
</dbReference>
<dbReference type="PANTHER" id="PTHR36966">
    <property type="entry name" value="REP-ASSOCIATED TYROSINE TRANSPOSASE"/>
    <property type="match status" value="1"/>
</dbReference>
<dbReference type="SUPFAM" id="SSF143422">
    <property type="entry name" value="Transposase IS200-like"/>
    <property type="match status" value="1"/>
</dbReference>
<evidence type="ECO:0000313" key="2">
    <source>
        <dbReference type="EMBL" id="MBD5780689.1"/>
    </source>
</evidence>
<feature type="domain" description="Transposase IS200-like" evidence="1">
    <location>
        <begin position="1"/>
        <end position="107"/>
    </location>
</feature>
<sequence>MPGARYFVTLCVAGRKETLRQKAAADTLFRQLDRLHADQEVEMACAVVMPDHMHLLFRLGSSLSLGRVVSKFKTLTRSAARWQKDFYDHRLREDESEEAYGFYVFMNPYTKGLLALDERWDCWRRWRVSPYRFEALLDRDGVVPENWLRLARSQP</sequence>
<reference evidence="2" key="1">
    <citation type="submission" date="2020-09" db="EMBL/GenBank/DDBJ databases">
        <title>Pelagicoccus enzymogenes sp. nov. with an EPS production, isolated from marine sediment.</title>
        <authorList>
            <person name="Feng X."/>
        </authorList>
    </citation>
    <scope>NUCLEOTIDE SEQUENCE</scope>
    <source>
        <strain evidence="2">NFK12</strain>
    </source>
</reference>
<dbReference type="GO" id="GO:0004803">
    <property type="term" value="F:transposase activity"/>
    <property type="evidence" value="ECO:0007669"/>
    <property type="project" value="InterPro"/>
</dbReference>
<name>A0A927IIC0_9BACT</name>
<dbReference type="Pfam" id="PF01797">
    <property type="entry name" value="Y1_Tnp"/>
    <property type="match status" value="1"/>
</dbReference>
<comment type="caution">
    <text evidence="2">The sequence shown here is derived from an EMBL/GenBank/DDBJ whole genome shotgun (WGS) entry which is preliminary data.</text>
</comment>
<dbReference type="Gene3D" id="3.30.70.1290">
    <property type="entry name" value="Transposase IS200-like"/>
    <property type="match status" value="1"/>
</dbReference>